<dbReference type="OrthoDB" id="1704808at2"/>
<dbReference type="PANTHER" id="PTHR34069">
    <property type="entry name" value="3-OXOACYL-[ACYL-CARRIER-PROTEIN] SYNTHASE 3"/>
    <property type="match status" value="1"/>
</dbReference>
<dbReference type="SUPFAM" id="SSF53901">
    <property type="entry name" value="Thiolase-like"/>
    <property type="match status" value="1"/>
</dbReference>
<comment type="caution">
    <text evidence="5">The sequence shown here is derived from an EMBL/GenBank/DDBJ whole genome shotgun (WGS) entry which is preliminary data.</text>
</comment>
<dbReference type="Gene3D" id="3.40.47.10">
    <property type="match status" value="1"/>
</dbReference>
<evidence type="ECO:0000256" key="1">
    <source>
        <dbReference type="ARBA" id="ARBA00022679"/>
    </source>
</evidence>
<accession>A0A062XVK9</accession>
<feature type="domain" description="Beta-ketoacyl-[acyl-carrier-protein] synthase III C-terminal" evidence="3">
    <location>
        <begin position="245"/>
        <end position="332"/>
    </location>
</feature>
<dbReference type="InterPro" id="IPR016039">
    <property type="entry name" value="Thiolase-like"/>
</dbReference>
<dbReference type="Pfam" id="PF08545">
    <property type="entry name" value="ACP_syn_III"/>
    <property type="match status" value="1"/>
</dbReference>
<proteinExistence type="predicted"/>
<dbReference type="EMBL" id="JMFG01000023">
    <property type="protein sequence ID" value="KDA53404.1"/>
    <property type="molecule type" value="Genomic_DNA"/>
</dbReference>
<dbReference type="PANTHER" id="PTHR34069:SF2">
    <property type="entry name" value="BETA-KETOACYL-[ACYL-CARRIER-PROTEIN] SYNTHASE III"/>
    <property type="match status" value="1"/>
</dbReference>
<organism evidence="5 6">
    <name type="scientific">Thermoanaerobaculum aquaticum</name>
    <dbReference type="NCBI Taxonomy" id="1312852"/>
    <lineage>
        <taxon>Bacteria</taxon>
        <taxon>Pseudomonadati</taxon>
        <taxon>Acidobacteriota</taxon>
        <taxon>Thermoanaerobaculia</taxon>
        <taxon>Thermoanaerobaculales</taxon>
        <taxon>Thermoanaerobaculaceae</taxon>
        <taxon>Thermoanaerobaculum</taxon>
    </lineage>
</organism>
<evidence type="ECO:0000256" key="2">
    <source>
        <dbReference type="ARBA" id="ARBA00023315"/>
    </source>
</evidence>
<dbReference type="AlphaFoldDB" id="A0A062XVK9"/>
<dbReference type="GO" id="GO:0006633">
    <property type="term" value="P:fatty acid biosynthetic process"/>
    <property type="evidence" value="ECO:0007669"/>
    <property type="project" value="InterPro"/>
</dbReference>
<dbReference type="Proteomes" id="UP000027284">
    <property type="component" value="Unassembled WGS sequence"/>
</dbReference>
<keyword evidence="1" id="KW-0808">Transferase</keyword>
<dbReference type="Pfam" id="PF08541">
    <property type="entry name" value="ACP_syn_III_C"/>
    <property type="match status" value="1"/>
</dbReference>
<evidence type="ECO:0000313" key="6">
    <source>
        <dbReference type="Proteomes" id="UP000027284"/>
    </source>
</evidence>
<dbReference type="RefSeq" id="WP_038049914.1">
    <property type="nucleotide sequence ID" value="NZ_JMFG01000023.1"/>
</dbReference>
<reference evidence="5 6" key="1">
    <citation type="submission" date="2014-04" db="EMBL/GenBank/DDBJ databases">
        <title>The Genome Sequence of Thermoanaerobaculum aquaticum MP-01, The First Cultivated Group 23 Acidobacterium.</title>
        <authorList>
            <person name="Stamps B.W."/>
            <person name="Losey N.A."/>
            <person name="Lawson P.A."/>
            <person name="Stevenson B.S."/>
        </authorList>
    </citation>
    <scope>NUCLEOTIDE SEQUENCE [LARGE SCALE GENOMIC DNA]</scope>
    <source>
        <strain evidence="5 6">MP-01</strain>
    </source>
</reference>
<dbReference type="STRING" id="1312852.EG19_06545"/>
<keyword evidence="2" id="KW-0012">Acyltransferase</keyword>
<evidence type="ECO:0000259" key="4">
    <source>
        <dbReference type="Pfam" id="PF08545"/>
    </source>
</evidence>
<sequence>MGRYAQITGAGMYLPPREVTNDELRAKFDAAFPEFVDKMEASSGIRARFWAPEDWATSDVALPAAQYALNAAGKKPEDVDLIILGTDSPDYITPATSVVLQHKLGAKNAGTFDVGCACASFPTALAAAAGIIATNSAINTVLVVGVYLMHKLADPNDPMIFFYGDGAGAFVLEAREGEPGKGFLASAFLADGSYHRHWGIYSGGTFEPATVESVHAGRTKVRLIERYPPEVNHEGWPKLVREVTHRAGVALADVDVVLFTQVRKPSIELVMETLGLPLAKTHTIMEKWGYTGSACIPMAFVDAVAQGVIRPHQLVVMVGSGVGYNQAAVAFRLEELWPHT</sequence>
<evidence type="ECO:0000259" key="3">
    <source>
        <dbReference type="Pfam" id="PF08541"/>
    </source>
</evidence>
<dbReference type="CDD" id="cd00830">
    <property type="entry name" value="KAS_III"/>
    <property type="match status" value="1"/>
</dbReference>
<evidence type="ECO:0000313" key="5">
    <source>
        <dbReference type="EMBL" id="KDA53404.1"/>
    </source>
</evidence>
<dbReference type="InterPro" id="IPR013747">
    <property type="entry name" value="ACP_syn_III_C"/>
</dbReference>
<dbReference type="GO" id="GO:0004315">
    <property type="term" value="F:3-oxoacyl-[acyl-carrier-protein] synthase activity"/>
    <property type="evidence" value="ECO:0007669"/>
    <property type="project" value="InterPro"/>
</dbReference>
<gene>
    <name evidence="5" type="ORF">EG19_06545</name>
</gene>
<keyword evidence="6" id="KW-1185">Reference proteome</keyword>
<feature type="domain" description="Beta-ketoacyl-[acyl-carrier-protein] synthase III N-terminal" evidence="4">
    <location>
        <begin position="112"/>
        <end position="192"/>
    </location>
</feature>
<name>A0A062XVK9_9BACT</name>
<dbReference type="GO" id="GO:0044550">
    <property type="term" value="P:secondary metabolite biosynthetic process"/>
    <property type="evidence" value="ECO:0007669"/>
    <property type="project" value="TreeGrafter"/>
</dbReference>
<dbReference type="InterPro" id="IPR013751">
    <property type="entry name" value="ACP_syn_III_N"/>
</dbReference>
<protein>
    <submittedName>
        <fullName evidence="5">3-oxoacyl-ACP synthase</fullName>
    </submittedName>
</protein>